<dbReference type="EMBL" id="CP001843">
    <property type="protein sequence ID" value="AEF85825.1"/>
    <property type="molecule type" value="Genomic_DNA"/>
</dbReference>
<evidence type="ECO:0000313" key="1">
    <source>
        <dbReference type="EMBL" id="AEF85825.1"/>
    </source>
</evidence>
<reference evidence="2" key="1">
    <citation type="submission" date="2009-12" db="EMBL/GenBank/DDBJ databases">
        <title>Complete sequence of Treponema primitia strain ZAS-2.</title>
        <authorList>
            <person name="Tetu S.G."/>
            <person name="Matson E."/>
            <person name="Ren Q."/>
            <person name="Seshadri R."/>
            <person name="Elbourne L."/>
            <person name="Hassan K.A."/>
            <person name="Durkin A."/>
            <person name="Radune D."/>
            <person name="Mohamoud Y."/>
            <person name="Shay R."/>
            <person name="Jin S."/>
            <person name="Zhang X."/>
            <person name="Lucey K."/>
            <person name="Ballor N.R."/>
            <person name="Ottesen E."/>
            <person name="Rosenthal R."/>
            <person name="Allen A."/>
            <person name="Leadbetter J.R."/>
            <person name="Paulsen I.T."/>
        </authorList>
    </citation>
    <scope>NUCLEOTIDE SEQUENCE [LARGE SCALE GENOMIC DNA]</scope>
    <source>
        <strain evidence="2">ATCC BAA-887 / DSM 12427 / ZAS-2</strain>
    </source>
</reference>
<keyword evidence="2" id="KW-1185">Reference proteome</keyword>
<organism evidence="1 2">
    <name type="scientific">Treponema primitia (strain ATCC BAA-887 / DSM 12427 / ZAS-2)</name>
    <dbReference type="NCBI Taxonomy" id="545694"/>
    <lineage>
        <taxon>Bacteria</taxon>
        <taxon>Pseudomonadati</taxon>
        <taxon>Spirochaetota</taxon>
        <taxon>Spirochaetia</taxon>
        <taxon>Spirochaetales</taxon>
        <taxon>Treponemataceae</taxon>
        <taxon>Treponema</taxon>
    </lineage>
</organism>
<dbReference type="KEGG" id="tpi:TREPR_2170"/>
<proteinExistence type="predicted"/>
<name>F5YJ32_TREPZ</name>
<reference evidence="1 2" key="2">
    <citation type="journal article" date="2011" name="ISME J.">
        <title>RNA-seq reveals cooperative metabolic interactions between two termite-gut spirochete species in co-culture.</title>
        <authorList>
            <person name="Rosenthal A.Z."/>
            <person name="Matson E.G."/>
            <person name="Eldar A."/>
            <person name="Leadbetter J.R."/>
        </authorList>
    </citation>
    <scope>NUCLEOTIDE SEQUENCE [LARGE SCALE GENOMIC DNA]</scope>
    <source>
        <strain evidence="2">ATCC BAA-887 / DSM 12427 / ZAS-2</strain>
    </source>
</reference>
<gene>
    <name evidence="1" type="ordered locus">TREPR_2170</name>
</gene>
<dbReference type="STRING" id="545694.TREPR_2170"/>
<dbReference type="AlphaFoldDB" id="F5YJ32"/>
<dbReference type="HOGENOM" id="CLU_3241061_0_0_12"/>
<protein>
    <submittedName>
        <fullName evidence="1">Uncharacterized protein</fullName>
    </submittedName>
</protein>
<dbReference type="Proteomes" id="UP000009223">
    <property type="component" value="Chromosome"/>
</dbReference>
<evidence type="ECO:0000313" key="2">
    <source>
        <dbReference type="Proteomes" id="UP000009223"/>
    </source>
</evidence>
<sequence length="43" mass="4845">MWGFVEAKFASHGLASQALILAGKPSYTINTLYEIFRVKIEEN</sequence>
<accession>F5YJ32</accession>